<keyword evidence="3 4" id="KW-0560">Oxidoreductase</keyword>
<evidence type="ECO:0000313" key="6">
    <source>
        <dbReference type="EMBL" id="KKT70068.1"/>
    </source>
</evidence>
<evidence type="ECO:0000313" key="7">
    <source>
        <dbReference type="Proteomes" id="UP000034154"/>
    </source>
</evidence>
<dbReference type="AlphaFoldDB" id="A0A0G1JFE6"/>
<proteinExistence type="inferred from homology"/>
<dbReference type="SUPFAM" id="SSF51905">
    <property type="entry name" value="FAD/NAD(P)-binding domain"/>
    <property type="match status" value="1"/>
</dbReference>
<dbReference type="EMBL" id="LCJB01000037">
    <property type="protein sequence ID" value="KKT70068.1"/>
    <property type="molecule type" value="Genomic_DNA"/>
</dbReference>
<keyword evidence="2 4" id="KW-0125">Carotenoid biosynthesis</keyword>
<dbReference type="Proteomes" id="UP000034154">
    <property type="component" value="Unassembled WGS sequence"/>
</dbReference>
<dbReference type="PANTHER" id="PTHR43734:SF1">
    <property type="entry name" value="PHYTOENE DESATURASE"/>
    <property type="match status" value="1"/>
</dbReference>
<accession>A0A0G1JFE6</accession>
<dbReference type="InterPro" id="IPR002937">
    <property type="entry name" value="Amino_oxidase"/>
</dbReference>
<dbReference type="PRINTS" id="PR00419">
    <property type="entry name" value="ADXRDTASE"/>
</dbReference>
<dbReference type="PANTHER" id="PTHR43734">
    <property type="entry name" value="PHYTOENE DESATURASE"/>
    <property type="match status" value="1"/>
</dbReference>
<comment type="caution">
    <text evidence="6">The sequence shown here is derived from an EMBL/GenBank/DDBJ whole genome shotgun (WGS) entry which is preliminary data.</text>
</comment>
<dbReference type="GO" id="GO:0016491">
    <property type="term" value="F:oxidoreductase activity"/>
    <property type="evidence" value="ECO:0007669"/>
    <property type="project" value="UniProtKB-KW"/>
</dbReference>
<dbReference type="Gene3D" id="3.50.50.60">
    <property type="entry name" value="FAD/NAD(P)-binding domain"/>
    <property type="match status" value="2"/>
</dbReference>
<sequence>MSNTRRKKIIIVGAGPGGLSAGMLLAHKGFEVKIFEKEKIPGGRNGFLKLGEYKFDIGPTFFMMDNILREIFKTTGRNLDDYVKMTSLLPMYRLYFPDNYLDVYDDQKKMKKELARVFPGEENGLAKFHLEEKKRLAALYPILSADNNNILATSKPEFLKAIPSFSIGRSLFSVMGDYFKDERCRLSFTFQSKYLGMSPWDCPGAFAMVPFIEHNKGVYHIEGGLSSAAEAMAKVIQEDGGKIHYGKSVKKILTERGRAVGVELNNGKKFFSGAVVINADFSYAASELLSGLKKYSKKKLEKKKYSCSIFMLYLGVNKKFNLPHHAIVFAKNYRQNIEDVFSGKLTKEDFSFYVRDASKTDSTLAPKGKSALYVLVPVPNNRSKINWQKSGPKIRNRVLELMRQRLKIKIDEADIEVEKIISPTDWQKDFNVYQGAVFNLSHHLDQMLWFRPHNEFEEIKDCYLVGGGTHPGSGLPTIYESGRITANLIAKKFS</sequence>
<evidence type="ECO:0000256" key="1">
    <source>
        <dbReference type="ARBA" id="ARBA00004829"/>
    </source>
</evidence>
<dbReference type="NCBIfam" id="TIGR02734">
    <property type="entry name" value="crtI_fam"/>
    <property type="match status" value="1"/>
</dbReference>
<dbReference type="PATRIC" id="fig|1619000.3.peg.627"/>
<organism evidence="6 7">
    <name type="scientific">Candidatus Uhrbacteria bacterium GW2011_GWF2_44_350</name>
    <dbReference type="NCBI Taxonomy" id="1619000"/>
    <lineage>
        <taxon>Bacteria</taxon>
        <taxon>Candidatus Uhriibacteriota</taxon>
    </lineage>
</organism>
<dbReference type="InterPro" id="IPR036188">
    <property type="entry name" value="FAD/NAD-bd_sf"/>
</dbReference>
<reference evidence="6 7" key="1">
    <citation type="journal article" date="2015" name="Nature">
        <title>rRNA introns, odd ribosomes, and small enigmatic genomes across a large radiation of phyla.</title>
        <authorList>
            <person name="Brown C.T."/>
            <person name="Hug L.A."/>
            <person name="Thomas B.C."/>
            <person name="Sharon I."/>
            <person name="Castelle C.J."/>
            <person name="Singh A."/>
            <person name="Wilkins M.J."/>
            <person name="Williams K.H."/>
            <person name="Banfield J.F."/>
        </authorList>
    </citation>
    <scope>NUCLEOTIDE SEQUENCE [LARGE SCALE GENOMIC DNA]</scope>
</reference>
<evidence type="ECO:0000256" key="3">
    <source>
        <dbReference type="ARBA" id="ARBA00023002"/>
    </source>
</evidence>
<evidence type="ECO:0000259" key="5">
    <source>
        <dbReference type="Pfam" id="PF01593"/>
    </source>
</evidence>
<dbReference type="InterPro" id="IPR014105">
    <property type="entry name" value="Carotenoid/retinoid_OxRdtase"/>
</dbReference>
<dbReference type="GO" id="GO:0016117">
    <property type="term" value="P:carotenoid biosynthetic process"/>
    <property type="evidence" value="ECO:0007669"/>
    <property type="project" value="UniProtKB-KW"/>
</dbReference>
<protein>
    <submittedName>
        <fullName evidence="6">Phytoene desaturase</fullName>
    </submittedName>
</protein>
<evidence type="ECO:0000256" key="2">
    <source>
        <dbReference type="ARBA" id="ARBA00022746"/>
    </source>
</evidence>
<feature type="domain" description="Amine oxidase" evidence="5">
    <location>
        <begin position="17"/>
        <end position="489"/>
    </location>
</feature>
<dbReference type="Pfam" id="PF01593">
    <property type="entry name" value="Amino_oxidase"/>
    <property type="match status" value="1"/>
</dbReference>
<comment type="similarity">
    <text evidence="4">Belongs to the carotenoid/retinoid oxidoreductase family.</text>
</comment>
<name>A0A0G1JFE6_9BACT</name>
<comment type="pathway">
    <text evidence="1 4">Carotenoid biosynthesis.</text>
</comment>
<gene>
    <name evidence="6" type="ORF">UW63_C0037G0008</name>
</gene>
<evidence type="ECO:0000256" key="4">
    <source>
        <dbReference type="RuleBase" id="RU362075"/>
    </source>
</evidence>